<accession>A0A146FEK0</accession>
<protein>
    <submittedName>
        <fullName evidence="1">GABA permease</fullName>
    </submittedName>
</protein>
<evidence type="ECO:0000313" key="1">
    <source>
        <dbReference type="EMBL" id="GAT24287.1"/>
    </source>
</evidence>
<dbReference type="EMBL" id="BCWF01000018">
    <property type="protein sequence ID" value="GAT24287.1"/>
    <property type="molecule type" value="Genomic_DNA"/>
</dbReference>
<dbReference type="AlphaFoldDB" id="A0A146FEK0"/>
<organism evidence="1 2">
    <name type="scientific">Aspergillus kawachii</name>
    <name type="common">White koji mold</name>
    <name type="synonym">Aspergillus awamori var. kawachi</name>
    <dbReference type="NCBI Taxonomy" id="1069201"/>
    <lineage>
        <taxon>Eukaryota</taxon>
        <taxon>Fungi</taxon>
        <taxon>Dikarya</taxon>
        <taxon>Ascomycota</taxon>
        <taxon>Pezizomycotina</taxon>
        <taxon>Eurotiomycetes</taxon>
        <taxon>Eurotiomycetidae</taxon>
        <taxon>Eurotiales</taxon>
        <taxon>Aspergillaceae</taxon>
        <taxon>Aspergillus</taxon>
        <taxon>Aspergillus subgen. Circumdati</taxon>
    </lineage>
</organism>
<name>A0A146FEK0_ASPKA</name>
<proteinExistence type="predicted"/>
<dbReference type="Proteomes" id="UP000075230">
    <property type="component" value="Unassembled WGS sequence"/>
</dbReference>
<evidence type="ECO:0000313" key="2">
    <source>
        <dbReference type="Proteomes" id="UP000075230"/>
    </source>
</evidence>
<sequence length="38" mass="4162">MSAEPKDVFGHGTEEDLTLEHLGYQQAGVHSVVYSSLE</sequence>
<comment type="caution">
    <text evidence="1">The sequence shown here is derived from an EMBL/GenBank/DDBJ whole genome shotgun (WGS) entry which is preliminary data.</text>
</comment>
<gene>
    <name evidence="1" type="ORF">RIB2604_01801120</name>
</gene>
<reference evidence="1 2" key="1">
    <citation type="journal article" date="2016" name="DNA Res.">
        <title>Genome sequence of Aspergillus luchuensis NBRC 4314.</title>
        <authorList>
            <person name="Yamada O."/>
            <person name="Machida M."/>
            <person name="Hosoyama A."/>
            <person name="Goto M."/>
            <person name="Takahashi T."/>
            <person name="Futagami T."/>
            <person name="Yamagata Y."/>
            <person name="Takeuchi M."/>
            <person name="Kobayashi T."/>
            <person name="Koike H."/>
            <person name="Abe K."/>
            <person name="Asai K."/>
            <person name="Arita M."/>
            <person name="Fujita N."/>
            <person name="Fukuda K."/>
            <person name="Higa K."/>
            <person name="Horikawa H."/>
            <person name="Ishikawa T."/>
            <person name="Jinno K."/>
            <person name="Kato Y."/>
            <person name="Kirimura K."/>
            <person name="Mizutani O."/>
            <person name="Nakasone K."/>
            <person name="Sano M."/>
            <person name="Shiraishi Y."/>
            <person name="Tsukahara M."/>
            <person name="Gomi K."/>
        </authorList>
    </citation>
    <scope>NUCLEOTIDE SEQUENCE [LARGE SCALE GENOMIC DNA]</scope>
    <source>
        <strain evidence="1 2">RIB 2604</strain>
    </source>
</reference>
<reference evidence="2" key="2">
    <citation type="submission" date="2016-02" db="EMBL/GenBank/DDBJ databases">
        <title>Genome sequencing of Aspergillus luchuensis NBRC 4314.</title>
        <authorList>
            <person name="Yamada O."/>
        </authorList>
    </citation>
    <scope>NUCLEOTIDE SEQUENCE [LARGE SCALE GENOMIC DNA]</scope>
    <source>
        <strain evidence="2">RIB 2604</strain>
    </source>
</reference>